<accession>A0A084B1A5</accession>
<dbReference type="GO" id="GO:0052689">
    <property type="term" value="F:carboxylic ester hydrolase activity"/>
    <property type="evidence" value="ECO:0007669"/>
    <property type="project" value="TreeGrafter"/>
</dbReference>
<dbReference type="InterPro" id="IPR016182">
    <property type="entry name" value="Cu_amine_oxidase_N-reg"/>
</dbReference>
<name>A0A084B1A5_STACB</name>
<dbReference type="InterPro" id="IPR036460">
    <property type="entry name" value="Cu_amine_oxidase_C_sf"/>
</dbReference>
<dbReference type="GO" id="GO:0009308">
    <property type="term" value="P:amine metabolic process"/>
    <property type="evidence" value="ECO:0007669"/>
    <property type="project" value="InterPro"/>
</dbReference>
<proteinExistence type="inferred from homology"/>
<evidence type="ECO:0000256" key="4">
    <source>
        <dbReference type="SAM" id="MobiDB-lite"/>
    </source>
</evidence>
<comment type="cofactor">
    <cofactor evidence="1">
        <name>Cu cation</name>
        <dbReference type="ChEBI" id="CHEBI:23378"/>
    </cofactor>
</comment>
<dbReference type="PROSITE" id="PS00941">
    <property type="entry name" value="CARBOXYLESTERASE_B_2"/>
    <property type="match status" value="1"/>
</dbReference>
<protein>
    <recommendedName>
        <fullName evidence="6">Carboxylesterase type B domain-containing protein</fullName>
    </recommendedName>
</protein>
<dbReference type="GO" id="GO:0048038">
    <property type="term" value="F:quinone binding"/>
    <property type="evidence" value="ECO:0007669"/>
    <property type="project" value="InterPro"/>
</dbReference>
<dbReference type="InterPro" id="IPR002018">
    <property type="entry name" value="CarbesteraseB"/>
</dbReference>
<dbReference type="InterPro" id="IPR019826">
    <property type="entry name" value="Carboxylesterase_B_AS"/>
</dbReference>
<feature type="signal peptide" evidence="5">
    <location>
        <begin position="1"/>
        <end position="22"/>
    </location>
</feature>
<dbReference type="AlphaFoldDB" id="A0A084B1A5"/>
<evidence type="ECO:0000313" key="7">
    <source>
        <dbReference type="EMBL" id="KEY71334.1"/>
    </source>
</evidence>
<dbReference type="Proteomes" id="UP000028045">
    <property type="component" value="Unassembled WGS sequence"/>
</dbReference>
<evidence type="ECO:0000256" key="1">
    <source>
        <dbReference type="ARBA" id="ARBA00001935"/>
    </source>
</evidence>
<keyword evidence="8" id="KW-1185">Reference proteome</keyword>
<evidence type="ECO:0000256" key="5">
    <source>
        <dbReference type="SAM" id="SignalP"/>
    </source>
</evidence>
<dbReference type="InterPro" id="IPR029058">
    <property type="entry name" value="AB_hydrolase_fold"/>
</dbReference>
<dbReference type="Gene3D" id="2.70.98.20">
    <property type="entry name" value="Copper amine oxidase, catalytic domain"/>
    <property type="match status" value="2"/>
</dbReference>
<reference evidence="7 8" key="1">
    <citation type="journal article" date="2014" name="BMC Genomics">
        <title>Comparative genome sequencing reveals chemotype-specific gene clusters in the toxigenic black mold Stachybotrys.</title>
        <authorList>
            <person name="Semeiks J."/>
            <person name="Borek D."/>
            <person name="Otwinowski Z."/>
            <person name="Grishin N.V."/>
        </authorList>
    </citation>
    <scope>NUCLEOTIDE SEQUENCE [LARGE SCALE GENOMIC DNA]</scope>
    <source>
        <strain evidence="8">CBS 109288 / IBT 7711</strain>
    </source>
</reference>
<feature type="chain" id="PRO_5007236505" description="Carboxylesterase type B domain-containing protein" evidence="5">
    <location>
        <begin position="23"/>
        <end position="932"/>
    </location>
</feature>
<dbReference type="HOGENOM" id="CLU_314020_0_0_1"/>
<dbReference type="Gene3D" id="3.40.50.1820">
    <property type="entry name" value="alpha/beta hydrolase"/>
    <property type="match status" value="1"/>
</dbReference>
<dbReference type="GO" id="GO:0005507">
    <property type="term" value="F:copper ion binding"/>
    <property type="evidence" value="ECO:0007669"/>
    <property type="project" value="InterPro"/>
</dbReference>
<dbReference type="SUPFAM" id="SSF54416">
    <property type="entry name" value="Amine oxidase N-terminal region"/>
    <property type="match status" value="1"/>
</dbReference>
<dbReference type="InterPro" id="IPR050654">
    <property type="entry name" value="AChE-related_enzymes"/>
</dbReference>
<evidence type="ECO:0000256" key="3">
    <source>
        <dbReference type="ARBA" id="ARBA00022801"/>
    </source>
</evidence>
<dbReference type="InterPro" id="IPR019819">
    <property type="entry name" value="Carboxylesterase_B_CS"/>
</dbReference>
<comment type="similarity">
    <text evidence="2">Belongs to the type-B carboxylesterase/lipase family.</text>
</comment>
<feature type="domain" description="Carboxylesterase type B" evidence="6">
    <location>
        <begin position="35"/>
        <end position="519"/>
    </location>
</feature>
<dbReference type="PANTHER" id="PTHR43918">
    <property type="entry name" value="ACETYLCHOLINESTERASE"/>
    <property type="match status" value="1"/>
</dbReference>
<keyword evidence="5" id="KW-0732">Signal</keyword>
<dbReference type="GO" id="GO:0008131">
    <property type="term" value="F:primary methylamine oxidase activity"/>
    <property type="evidence" value="ECO:0007669"/>
    <property type="project" value="InterPro"/>
</dbReference>
<dbReference type="PROSITE" id="PS00122">
    <property type="entry name" value="CARBOXYLESTERASE_B_1"/>
    <property type="match status" value="1"/>
</dbReference>
<feature type="region of interest" description="Disordered" evidence="4">
    <location>
        <begin position="525"/>
        <end position="552"/>
    </location>
</feature>
<dbReference type="PANTHER" id="PTHR43918:SF4">
    <property type="entry name" value="CARBOXYLIC ESTER HYDROLASE"/>
    <property type="match status" value="1"/>
</dbReference>
<dbReference type="Gene3D" id="3.10.450.40">
    <property type="match status" value="2"/>
</dbReference>
<dbReference type="SUPFAM" id="SSF53474">
    <property type="entry name" value="alpha/beta-Hydrolases"/>
    <property type="match status" value="1"/>
</dbReference>
<sequence>MLPTNTLSAVVGLLASLPTVMAFSNCTLKGPRIDLNYATYIGKSLNNGVDQFLGMSYAAPPVGDLRWRAPAKPEQQGTQLAHQFKNFCIGTAEQAAPGLGEDCLYVNVWKPTNTTSKSKLPVWVFIQGGGYNQNWSPNYNGSEVVEKSGHGIIQVNFNYRVGVYGFFAGKAVEEHGDLNNGLRDQLALLKWIQENIFKFGGDPNHVVIHGSSAGAGSVALHLIAPQPETARLFAGGIMESVFIPQQPRKTELEWQYDRFVEQLDCVRASAEEEMACLRSKDTRATQQANVPSPFPGSSGAPFWYWAPVIDGDLIPDEPLKLFARGEFTKVPMIIGNNQNEGVWFVPQASTAEQVISFMRNNYPRLTNDDDAKIAEYYPRVGSAPASAPCFPSVEQAYGESTLVCPAISILEAIRDAPGAEPAWSYRNNIYDELYASLGFGTPHGYEEAAIFGPDNTNNPGRYTSPESFYTYNAPLVPVIMEYWISFVRTLSPNPHRNEAAPEWQPWDESQSKLLIELDNLHMESVGESQLERRPNASRSSNEDAEEDENFGGRLQQLDNSLINSLKTLPLHLRCPENIDNTNTIFINLTALMDIMIDVGKNSAFTALLTVRLPQTLRSGVDPGAVAKQDPATAFSYGNAKRTNEHAGIETCLVFNPSRPRPSPDLSLTYNYICHMEELKPNKTDVLAYLQESKPMLQYALIVITEGGKDESGGAKYSFGPLPLSSCSKFQCLNYFYNGVNGPHIRFDGRFTNSFFRAAIDACVINDNRANAVYFVTNPYSINGTQLSSTDAYLYKLRMIVWNNIVYKSVKDFREAYEGGSVNTLFRVPTDDPFLRKDRNGPFRDLENRMASAMIEPGGKRYKVDLKNKARRVPRLEVVHTAYIGRYYRIAAQMGKFVPGYGCPYQATYWDTEFTSGLSNMRINGSICILGFQ</sequence>
<dbReference type="ESTHER" id="stach-a0a084b1a5">
    <property type="family name" value="Fungal_carboxylesterase_lipase"/>
</dbReference>
<evidence type="ECO:0000313" key="8">
    <source>
        <dbReference type="Proteomes" id="UP000028045"/>
    </source>
</evidence>
<keyword evidence="3" id="KW-0378">Hydrolase</keyword>
<evidence type="ECO:0000259" key="6">
    <source>
        <dbReference type="Pfam" id="PF00135"/>
    </source>
</evidence>
<dbReference type="EMBL" id="KL648331">
    <property type="protein sequence ID" value="KEY71334.1"/>
    <property type="molecule type" value="Genomic_DNA"/>
</dbReference>
<gene>
    <name evidence="7" type="ORF">S7711_05925</name>
</gene>
<dbReference type="OrthoDB" id="408631at2759"/>
<dbReference type="Pfam" id="PF00135">
    <property type="entry name" value="COesterase"/>
    <property type="match status" value="1"/>
</dbReference>
<evidence type="ECO:0000256" key="2">
    <source>
        <dbReference type="ARBA" id="ARBA00005964"/>
    </source>
</evidence>
<organism evidence="7 8">
    <name type="scientific">Stachybotrys chartarum (strain CBS 109288 / IBT 7711)</name>
    <name type="common">Toxic black mold</name>
    <name type="synonym">Stilbospora chartarum</name>
    <dbReference type="NCBI Taxonomy" id="1280523"/>
    <lineage>
        <taxon>Eukaryota</taxon>
        <taxon>Fungi</taxon>
        <taxon>Dikarya</taxon>
        <taxon>Ascomycota</taxon>
        <taxon>Pezizomycotina</taxon>
        <taxon>Sordariomycetes</taxon>
        <taxon>Hypocreomycetidae</taxon>
        <taxon>Hypocreales</taxon>
        <taxon>Stachybotryaceae</taxon>
        <taxon>Stachybotrys</taxon>
    </lineage>
</organism>